<feature type="region of interest" description="Disordered" evidence="1">
    <location>
        <begin position="263"/>
        <end position="287"/>
    </location>
</feature>
<evidence type="ECO:0000256" key="1">
    <source>
        <dbReference type="SAM" id="MobiDB-lite"/>
    </source>
</evidence>
<sequence>MFAVKCPSQLAWHPAVHHSLLLLRGLRQPHTLLLDAGDQGHALADAHQLLYEGEGKLSIAWAAAAGSGGAPAPLPVVHQPEHIAFLFQMDAPVADRAAVQAQLHAELPDYLDACVVAAHVLRATDALLLALQGGAPELVRRTNAALLDALARLDDAMDVADLAKGGDLPASTWPLFAALQFLIEEGGLLTSSLPRLRAAYDTLRRESPAVRLHHQLVERTLRELGAGTTAAPAVAVAYPHRGFLHEAQRLLSAYTSSVQESVERGVVGERGPPAGRHGRMGGAGRPGAAAVDDAAHAAEAAVRRRGRHGCCACCLPL</sequence>
<dbReference type="AlphaFoldDB" id="S9UMC9"/>
<dbReference type="OrthoDB" id="270170at2759"/>
<dbReference type="Proteomes" id="UP000015354">
    <property type="component" value="Unassembled WGS sequence"/>
</dbReference>
<protein>
    <submittedName>
        <fullName evidence="2">Uncharacterized protein</fullName>
    </submittedName>
</protein>
<dbReference type="EMBL" id="ATMH01004252">
    <property type="protein sequence ID" value="EPY30068.1"/>
    <property type="molecule type" value="Genomic_DNA"/>
</dbReference>
<proteinExistence type="predicted"/>
<evidence type="ECO:0000313" key="2">
    <source>
        <dbReference type="EMBL" id="EPY30068.1"/>
    </source>
</evidence>
<organism evidence="2 3">
    <name type="scientific">Strigomonas culicis</name>
    <dbReference type="NCBI Taxonomy" id="28005"/>
    <lineage>
        <taxon>Eukaryota</taxon>
        <taxon>Discoba</taxon>
        <taxon>Euglenozoa</taxon>
        <taxon>Kinetoplastea</taxon>
        <taxon>Metakinetoplastina</taxon>
        <taxon>Trypanosomatida</taxon>
        <taxon>Trypanosomatidae</taxon>
        <taxon>Strigomonadinae</taxon>
        <taxon>Strigomonas</taxon>
    </lineage>
</organism>
<dbReference type="CDD" id="cd23089">
    <property type="entry name" value="mt-LAF15-like"/>
    <property type="match status" value="1"/>
</dbReference>
<comment type="caution">
    <text evidence="2">The sequence shown here is derived from an EMBL/GenBank/DDBJ whole genome shotgun (WGS) entry which is preliminary data.</text>
</comment>
<accession>S9UMC9</accession>
<gene>
    <name evidence="2" type="ORF">STCU_04252</name>
</gene>
<evidence type="ECO:0000313" key="3">
    <source>
        <dbReference type="Proteomes" id="UP000015354"/>
    </source>
</evidence>
<dbReference type="InterPro" id="IPR059193">
    <property type="entry name" value="mt-LAF15-like"/>
</dbReference>
<name>S9UMC9_9TRYP</name>
<keyword evidence="3" id="KW-1185">Reference proteome</keyword>
<reference evidence="2 3" key="1">
    <citation type="journal article" date="2013" name="PLoS ONE">
        <title>Predicting the Proteins of Angomonas deanei, Strigomonas culicis and Their Respective Endosymbionts Reveals New Aspects of the Trypanosomatidae Family.</title>
        <authorList>
            <person name="Motta M.C."/>
            <person name="Martins A.C."/>
            <person name="de Souza S.S."/>
            <person name="Catta-Preta C.M."/>
            <person name="Silva R."/>
            <person name="Klein C.C."/>
            <person name="de Almeida L.G."/>
            <person name="de Lima Cunha O."/>
            <person name="Ciapina L.P."/>
            <person name="Brocchi M."/>
            <person name="Colabardini A.C."/>
            <person name="de Araujo Lima B."/>
            <person name="Machado C.R."/>
            <person name="de Almeida Soares C.M."/>
            <person name="Probst C.M."/>
            <person name="de Menezes C.B."/>
            <person name="Thompson C.E."/>
            <person name="Bartholomeu D.C."/>
            <person name="Gradia D.F."/>
            <person name="Pavoni D.P."/>
            <person name="Grisard E.C."/>
            <person name="Fantinatti-Garboggini F."/>
            <person name="Marchini F.K."/>
            <person name="Rodrigues-Luiz G.F."/>
            <person name="Wagner G."/>
            <person name="Goldman G.H."/>
            <person name="Fietto J.L."/>
            <person name="Elias M.C."/>
            <person name="Goldman M.H."/>
            <person name="Sagot M.F."/>
            <person name="Pereira M."/>
            <person name="Stoco P.H."/>
            <person name="de Mendonca-Neto R.P."/>
            <person name="Teixeira S.M."/>
            <person name="Maciel T.E."/>
            <person name="de Oliveira Mendes T.A."/>
            <person name="Urmenyi T.P."/>
            <person name="de Souza W."/>
            <person name="Schenkman S."/>
            <person name="de Vasconcelos A.T."/>
        </authorList>
    </citation>
    <scope>NUCLEOTIDE SEQUENCE [LARGE SCALE GENOMIC DNA]</scope>
</reference>